<dbReference type="GO" id="GO:0140566">
    <property type="term" value="F:histone reader activity"/>
    <property type="evidence" value="ECO:0007669"/>
    <property type="project" value="InterPro"/>
</dbReference>
<evidence type="ECO:0000256" key="3">
    <source>
        <dbReference type="ARBA" id="ARBA00022833"/>
    </source>
</evidence>
<keyword evidence="5" id="KW-0804">Transcription</keyword>
<name>A0AA86VBN0_9FABA</name>
<dbReference type="PANTHER" id="PTHR33304">
    <property type="match status" value="1"/>
</dbReference>
<sequence length="175" mass="20279">MKKIISSLPESCEELDRGFRAGNLNTLEDLSCPDENRKSDSQHREQLTKDVTSVRMDELCTPPFNHERSPMKDLVQVEATLCSQNLVVPNANHKWLGKFQMHNNEGITRTCDGIQAHLSNFASIEVVQMVDRLPEIIILEELPRRRIWPSQFIRSQITEENIALYLFAHDFNRFD</sequence>
<dbReference type="Proteomes" id="UP001189624">
    <property type="component" value="Chromosome 2"/>
</dbReference>
<dbReference type="GO" id="GO:0008270">
    <property type="term" value="F:zinc ion binding"/>
    <property type="evidence" value="ECO:0007669"/>
    <property type="project" value="UniProtKB-KW"/>
</dbReference>
<gene>
    <name evidence="7" type="ORF">AYBTSS11_LOCUS4373</name>
</gene>
<feature type="domain" description="AIPP2-like SPOC-like" evidence="6">
    <location>
        <begin position="95"/>
        <end position="173"/>
    </location>
</feature>
<keyword evidence="4" id="KW-0805">Transcription regulation</keyword>
<accession>A0AA86VBN0</accession>
<dbReference type="GO" id="GO:0034244">
    <property type="term" value="P:negative regulation of transcription elongation by RNA polymerase II"/>
    <property type="evidence" value="ECO:0007669"/>
    <property type="project" value="InterPro"/>
</dbReference>
<evidence type="ECO:0000256" key="2">
    <source>
        <dbReference type="ARBA" id="ARBA00022771"/>
    </source>
</evidence>
<evidence type="ECO:0000256" key="5">
    <source>
        <dbReference type="ARBA" id="ARBA00023163"/>
    </source>
</evidence>
<keyword evidence="1" id="KW-0479">Metal-binding</keyword>
<dbReference type="Pfam" id="PF23121">
    <property type="entry name" value="SPOC_AIPP2"/>
    <property type="match status" value="1"/>
</dbReference>
<evidence type="ECO:0000313" key="7">
    <source>
        <dbReference type="EMBL" id="CAJ1929074.1"/>
    </source>
</evidence>
<dbReference type="AlphaFoldDB" id="A0AA86VBN0"/>
<dbReference type="InterPro" id="IPR049914">
    <property type="entry name" value="PHD1-3/5-6"/>
</dbReference>
<evidence type="ECO:0000256" key="4">
    <source>
        <dbReference type="ARBA" id="ARBA00023015"/>
    </source>
</evidence>
<proteinExistence type="predicted"/>
<reference evidence="7" key="1">
    <citation type="submission" date="2023-10" db="EMBL/GenBank/DDBJ databases">
        <authorList>
            <person name="Domelevo Entfellner J.-B."/>
        </authorList>
    </citation>
    <scope>NUCLEOTIDE SEQUENCE</scope>
</reference>
<dbReference type="InterPro" id="IPR056280">
    <property type="entry name" value="AIPP2-like_SPOC"/>
</dbReference>
<dbReference type="PANTHER" id="PTHR33304:SF15">
    <property type="entry name" value="ZINC FINGER PHD-TYPE DOMAIN-CONTAINING PROTEIN"/>
    <property type="match status" value="1"/>
</dbReference>
<evidence type="ECO:0000313" key="8">
    <source>
        <dbReference type="Proteomes" id="UP001189624"/>
    </source>
</evidence>
<keyword evidence="2" id="KW-0863">Zinc-finger</keyword>
<organism evidence="7 8">
    <name type="scientific">Sphenostylis stenocarpa</name>
    <dbReference type="NCBI Taxonomy" id="92480"/>
    <lineage>
        <taxon>Eukaryota</taxon>
        <taxon>Viridiplantae</taxon>
        <taxon>Streptophyta</taxon>
        <taxon>Embryophyta</taxon>
        <taxon>Tracheophyta</taxon>
        <taxon>Spermatophyta</taxon>
        <taxon>Magnoliopsida</taxon>
        <taxon>eudicotyledons</taxon>
        <taxon>Gunneridae</taxon>
        <taxon>Pentapetalae</taxon>
        <taxon>rosids</taxon>
        <taxon>fabids</taxon>
        <taxon>Fabales</taxon>
        <taxon>Fabaceae</taxon>
        <taxon>Papilionoideae</taxon>
        <taxon>50 kb inversion clade</taxon>
        <taxon>NPAAA clade</taxon>
        <taxon>indigoferoid/millettioid clade</taxon>
        <taxon>Phaseoleae</taxon>
        <taxon>Sphenostylis</taxon>
    </lineage>
</organism>
<evidence type="ECO:0000259" key="6">
    <source>
        <dbReference type="Pfam" id="PF23121"/>
    </source>
</evidence>
<protein>
    <recommendedName>
        <fullName evidence="6">AIPP2-like SPOC-like domain-containing protein</fullName>
    </recommendedName>
</protein>
<keyword evidence="8" id="KW-1185">Reference proteome</keyword>
<evidence type="ECO:0000256" key="1">
    <source>
        <dbReference type="ARBA" id="ARBA00022723"/>
    </source>
</evidence>
<dbReference type="EMBL" id="OY731399">
    <property type="protein sequence ID" value="CAJ1929074.1"/>
    <property type="molecule type" value="Genomic_DNA"/>
</dbReference>
<keyword evidence="3" id="KW-0862">Zinc</keyword>
<dbReference type="Gramene" id="rna-AYBTSS11_LOCUS4373">
    <property type="protein sequence ID" value="CAJ1929074.1"/>
    <property type="gene ID" value="gene-AYBTSS11_LOCUS4373"/>
</dbReference>